<sequence length="162" mass="17887">MSTIVAVTFEEILMRGILLNGFIKAWIHKTNMIWLSVIGSSMLFSIAHAGNMLAGQAVDATMQQLLDTTGMGFFFAAIYLRTNNLLIPIIAHFVVNIVSELQVLGVDLTQVVNESTQETNNLVEFIVIGTASLILITSSFIYLRKKKSAEVLGRIKGDYSFK</sequence>
<keyword evidence="3" id="KW-0645">Protease</keyword>
<keyword evidence="1" id="KW-0812">Transmembrane</keyword>
<evidence type="ECO:0000259" key="2">
    <source>
        <dbReference type="Pfam" id="PF02517"/>
    </source>
</evidence>
<keyword evidence="4" id="KW-1185">Reference proteome</keyword>
<evidence type="ECO:0000256" key="1">
    <source>
        <dbReference type="SAM" id="Phobius"/>
    </source>
</evidence>
<keyword evidence="1" id="KW-1133">Transmembrane helix</keyword>
<feature type="transmembrane region" description="Helical" evidence="1">
    <location>
        <begin position="32"/>
        <end position="50"/>
    </location>
</feature>
<gene>
    <name evidence="3" type="ORF">FJQ98_13270</name>
</gene>
<feature type="domain" description="CAAX prenyl protease 2/Lysostaphin resistance protein A-like" evidence="2">
    <location>
        <begin position="3"/>
        <end position="98"/>
    </location>
</feature>
<protein>
    <submittedName>
        <fullName evidence="3">CPBP family intramembrane metalloprotease</fullName>
    </submittedName>
</protein>
<organism evidence="3 4">
    <name type="scientific">Lysinibacillus agricola</name>
    <dbReference type="NCBI Taxonomy" id="2590012"/>
    <lineage>
        <taxon>Bacteria</taxon>
        <taxon>Bacillati</taxon>
        <taxon>Bacillota</taxon>
        <taxon>Bacilli</taxon>
        <taxon>Bacillales</taxon>
        <taxon>Bacillaceae</taxon>
        <taxon>Lysinibacillus</taxon>
    </lineage>
</organism>
<dbReference type="Proteomes" id="UP000596049">
    <property type="component" value="Chromosome"/>
</dbReference>
<dbReference type="GO" id="GO:0008237">
    <property type="term" value="F:metallopeptidase activity"/>
    <property type="evidence" value="ECO:0007669"/>
    <property type="project" value="UniProtKB-KW"/>
</dbReference>
<keyword evidence="1" id="KW-0472">Membrane</keyword>
<feature type="transmembrane region" description="Helical" evidence="1">
    <location>
        <begin position="125"/>
        <end position="143"/>
    </location>
</feature>
<dbReference type="PANTHER" id="PTHR36435:SF1">
    <property type="entry name" value="CAAX AMINO TERMINAL PROTEASE FAMILY PROTEIN"/>
    <property type="match status" value="1"/>
</dbReference>
<dbReference type="EMBL" id="CP067341">
    <property type="protein sequence ID" value="QQP14962.1"/>
    <property type="molecule type" value="Genomic_DNA"/>
</dbReference>
<proteinExistence type="predicted"/>
<name>A0ABX7AZQ4_9BACI</name>
<keyword evidence="3" id="KW-0482">Metalloprotease</keyword>
<dbReference type="InterPro" id="IPR003675">
    <property type="entry name" value="Rce1/LyrA-like_dom"/>
</dbReference>
<reference evidence="3 4" key="1">
    <citation type="submission" date="2020-01" db="EMBL/GenBank/DDBJ databases">
        <authorList>
            <person name="Liu G."/>
            <person name="Liu B."/>
        </authorList>
    </citation>
    <scope>NUCLEOTIDE SEQUENCE [LARGE SCALE GENOMIC DNA]</scope>
    <source>
        <strain evidence="3 4">FJAT-51161</strain>
    </source>
</reference>
<dbReference type="Pfam" id="PF02517">
    <property type="entry name" value="Rce1-like"/>
    <property type="match status" value="1"/>
</dbReference>
<feature type="transmembrane region" description="Helical" evidence="1">
    <location>
        <begin position="85"/>
        <end position="105"/>
    </location>
</feature>
<keyword evidence="3" id="KW-0378">Hydrolase</keyword>
<feature type="transmembrane region" description="Helical" evidence="1">
    <location>
        <begin position="62"/>
        <end position="80"/>
    </location>
</feature>
<accession>A0ABX7AZQ4</accession>
<dbReference type="InterPro" id="IPR052710">
    <property type="entry name" value="CAAX_protease"/>
</dbReference>
<dbReference type="PANTHER" id="PTHR36435">
    <property type="entry name" value="SLR1288 PROTEIN"/>
    <property type="match status" value="1"/>
</dbReference>
<evidence type="ECO:0000313" key="4">
    <source>
        <dbReference type="Proteomes" id="UP000596049"/>
    </source>
</evidence>
<evidence type="ECO:0000313" key="3">
    <source>
        <dbReference type="EMBL" id="QQP14962.1"/>
    </source>
</evidence>